<dbReference type="InterPro" id="IPR005105">
    <property type="entry name" value="GlnD_Uridyltrans_N"/>
</dbReference>
<gene>
    <name evidence="2" type="ORF">NCTC12971_03866</name>
</gene>
<dbReference type="GO" id="GO:0008773">
    <property type="term" value="F:[protein-PII] uridylyltransferase activity"/>
    <property type="evidence" value="ECO:0007669"/>
    <property type="project" value="InterPro"/>
</dbReference>
<evidence type="ECO:0000259" key="1">
    <source>
        <dbReference type="Pfam" id="PF03445"/>
    </source>
</evidence>
<reference evidence="2 3" key="1">
    <citation type="submission" date="2019-05" db="EMBL/GenBank/DDBJ databases">
        <authorList>
            <consortium name="Pathogen Informatics"/>
        </authorList>
    </citation>
    <scope>NUCLEOTIDE SEQUENCE [LARGE SCALE GENOMIC DNA]</scope>
    <source>
        <strain evidence="2 3">NCTC12971</strain>
    </source>
</reference>
<accession>A0A4U9HLJ0</accession>
<protein>
    <submittedName>
        <fullName evidence="2">Predicted signal-transduction protein containing cAMP-binding and CBS domains</fullName>
    </submittedName>
</protein>
<proteinExistence type="predicted"/>
<dbReference type="AlphaFoldDB" id="A0A4U9HLJ0"/>
<organism evidence="2 3">
    <name type="scientific">Serratia rubidaea</name>
    <name type="common">Serratia marinorubra</name>
    <dbReference type="NCBI Taxonomy" id="61652"/>
    <lineage>
        <taxon>Bacteria</taxon>
        <taxon>Pseudomonadati</taxon>
        <taxon>Pseudomonadota</taxon>
        <taxon>Gammaproteobacteria</taxon>
        <taxon>Enterobacterales</taxon>
        <taxon>Yersiniaceae</taxon>
        <taxon>Serratia</taxon>
    </lineage>
</organism>
<sequence length="105" mass="11614">MARQEQLIVTDQDNALVIDNAFDPLRHDDWFLALATFVSDGLAACGYRYCKGGIMATTAQWRQPLAVWERYFADWIGRPTPQSLLDSAIFSTSTASGAKPSGRNS</sequence>
<dbReference type="EMBL" id="LR590463">
    <property type="protein sequence ID" value="VTP65030.1"/>
    <property type="molecule type" value="Genomic_DNA"/>
</dbReference>
<name>A0A4U9HLJ0_SERRU</name>
<dbReference type="Proteomes" id="UP000307968">
    <property type="component" value="Chromosome"/>
</dbReference>
<dbReference type="Pfam" id="PF03445">
    <property type="entry name" value="DUF294"/>
    <property type="match status" value="1"/>
</dbReference>
<dbReference type="CDD" id="cd05401">
    <property type="entry name" value="NT_GlnE_GlnD_like"/>
    <property type="match status" value="1"/>
</dbReference>
<feature type="domain" description="Protein-PII uridylyltransferase N-terminal" evidence="1">
    <location>
        <begin position="2"/>
        <end position="82"/>
    </location>
</feature>
<evidence type="ECO:0000313" key="3">
    <source>
        <dbReference type="Proteomes" id="UP000307968"/>
    </source>
</evidence>
<evidence type="ECO:0000313" key="2">
    <source>
        <dbReference type="EMBL" id="VTP65030.1"/>
    </source>
</evidence>